<keyword evidence="7" id="KW-0067">ATP-binding</keyword>
<organism evidence="13 14">
    <name type="scientific">Taxus chinensis</name>
    <name type="common">Chinese yew</name>
    <name type="synonym">Taxus wallichiana var. chinensis</name>
    <dbReference type="NCBI Taxonomy" id="29808"/>
    <lineage>
        <taxon>Eukaryota</taxon>
        <taxon>Viridiplantae</taxon>
        <taxon>Streptophyta</taxon>
        <taxon>Embryophyta</taxon>
        <taxon>Tracheophyta</taxon>
        <taxon>Spermatophyta</taxon>
        <taxon>Pinopsida</taxon>
        <taxon>Pinidae</taxon>
        <taxon>Conifers II</taxon>
        <taxon>Cupressales</taxon>
        <taxon>Taxaceae</taxon>
        <taxon>Taxus</taxon>
    </lineage>
</organism>
<name>A0AA38KK93_TAXCH</name>
<protein>
    <recommendedName>
        <fullName evidence="12">Apple domain-containing protein</fullName>
    </recommendedName>
</protein>
<evidence type="ECO:0000313" key="13">
    <source>
        <dbReference type="EMBL" id="KAH9306531.1"/>
    </source>
</evidence>
<accession>A0AA38KK93</accession>
<dbReference type="SMR" id="A0AA38KK93"/>
<feature type="non-terminal residue" evidence="13">
    <location>
        <position position="377"/>
    </location>
</feature>
<proteinExistence type="inferred from homology"/>
<dbReference type="SUPFAM" id="SSF53067">
    <property type="entry name" value="Actin-like ATPase domain"/>
    <property type="match status" value="1"/>
</dbReference>
<comment type="similarity">
    <text evidence="3">Belongs to the histone H4 family.</text>
</comment>
<evidence type="ECO:0000256" key="6">
    <source>
        <dbReference type="ARBA" id="ARBA00022741"/>
    </source>
</evidence>
<dbReference type="Pfam" id="PF00012">
    <property type="entry name" value="HSP70"/>
    <property type="match status" value="1"/>
</dbReference>
<evidence type="ECO:0000256" key="10">
    <source>
        <dbReference type="ARBA" id="ARBA00023269"/>
    </source>
</evidence>
<evidence type="ECO:0000259" key="12">
    <source>
        <dbReference type="Pfam" id="PF08276"/>
    </source>
</evidence>
<dbReference type="GO" id="GO:0046982">
    <property type="term" value="F:protein heterodimerization activity"/>
    <property type="evidence" value="ECO:0007669"/>
    <property type="project" value="InterPro"/>
</dbReference>
<feature type="chain" id="PRO_5041319162" description="Apple domain-containing protein" evidence="11">
    <location>
        <begin position="27"/>
        <end position="377"/>
    </location>
</feature>
<feature type="domain" description="Apple" evidence="12">
    <location>
        <begin position="94"/>
        <end position="145"/>
    </location>
</feature>
<evidence type="ECO:0000256" key="11">
    <source>
        <dbReference type="SAM" id="SignalP"/>
    </source>
</evidence>
<keyword evidence="9" id="KW-0539">Nucleus</keyword>
<keyword evidence="10" id="KW-0544">Nucleosome core</keyword>
<dbReference type="InterPro" id="IPR003609">
    <property type="entry name" value="Pan_app"/>
</dbReference>
<dbReference type="InterPro" id="IPR043129">
    <property type="entry name" value="ATPase_NBD"/>
</dbReference>
<dbReference type="PANTHER" id="PTHR19375">
    <property type="entry name" value="HEAT SHOCK PROTEIN 70KDA"/>
    <property type="match status" value="1"/>
</dbReference>
<dbReference type="GO" id="GO:0030527">
    <property type="term" value="F:structural constituent of chromatin"/>
    <property type="evidence" value="ECO:0007669"/>
    <property type="project" value="InterPro"/>
</dbReference>
<dbReference type="Gene3D" id="3.30.420.40">
    <property type="match status" value="1"/>
</dbReference>
<evidence type="ECO:0000256" key="8">
    <source>
        <dbReference type="ARBA" id="ARBA00023125"/>
    </source>
</evidence>
<evidence type="ECO:0000256" key="2">
    <source>
        <dbReference type="ARBA" id="ARBA00004286"/>
    </source>
</evidence>
<dbReference type="Gene3D" id="1.10.20.10">
    <property type="entry name" value="Histone, subunit A"/>
    <property type="match status" value="1"/>
</dbReference>
<evidence type="ECO:0000256" key="3">
    <source>
        <dbReference type="ARBA" id="ARBA00006564"/>
    </source>
</evidence>
<dbReference type="InterPro" id="IPR001951">
    <property type="entry name" value="Histone_H4"/>
</dbReference>
<evidence type="ECO:0000256" key="4">
    <source>
        <dbReference type="ARBA" id="ARBA00007381"/>
    </source>
</evidence>
<dbReference type="FunFam" id="3.90.640.10:FF:000134">
    <property type="entry name" value="Heat shock cognate 71 kDa protein"/>
    <property type="match status" value="1"/>
</dbReference>
<dbReference type="AlphaFoldDB" id="A0AA38KK93"/>
<dbReference type="Gene3D" id="3.90.640.10">
    <property type="entry name" value="Actin, Chain A, domain 4"/>
    <property type="match status" value="1"/>
</dbReference>
<dbReference type="GO" id="GO:0005524">
    <property type="term" value="F:ATP binding"/>
    <property type="evidence" value="ECO:0007669"/>
    <property type="project" value="UniProtKB-KW"/>
</dbReference>
<evidence type="ECO:0000256" key="5">
    <source>
        <dbReference type="ARBA" id="ARBA00022454"/>
    </source>
</evidence>
<evidence type="ECO:0000313" key="14">
    <source>
        <dbReference type="Proteomes" id="UP000824469"/>
    </source>
</evidence>
<dbReference type="InterPro" id="IPR009072">
    <property type="entry name" value="Histone-fold"/>
</dbReference>
<dbReference type="GO" id="GO:0140662">
    <property type="term" value="F:ATP-dependent protein folding chaperone"/>
    <property type="evidence" value="ECO:0007669"/>
    <property type="project" value="InterPro"/>
</dbReference>
<keyword evidence="6" id="KW-0547">Nucleotide-binding</keyword>
<feature type="signal peptide" evidence="11">
    <location>
        <begin position="1"/>
        <end position="26"/>
    </location>
</feature>
<evidence type="ECO:0000256" key="7">
    <source>
        <dbReference type="ARBA" id="ARBA00022840"/>
    </source>
</evidence>
<keyword evidence="8" id="KW-0238">DNA-binding</keyword>
<evidence type="ECO:0000256" key="9">
    <source>
        <dbReference type="ARBA" id="ARBA00023242"/>
    </source>
</evidence>
<dbReference type="GO" id="GO:0003677">
    <property type="term" value="F:DNA binding"/>
    <property type="evidence" value="ECO:0007669"/>
    <property type="project" value="UniProtKB-KW"/>
</dbReference>
<dbReference type="Proteomes" id="UP000824469">
    <property type="component" value="Unassembled WGS sequence"/>
</dbReference>
<keyword evidence="11" id="KW-0732">Signal</keyword>
<keyword evidence="5" id="KW-0158">Chromosome</keyword>
<gene>
    <name evidence="13" type="ORF">KI387_010935</name>
</gene>
<evidence type="ECO:0000256" key="1">
    <source>
        <dbReference type="ARBA" id="ARBA00004123"/>
    </source>
</evidence>
<comment type="caution">
    <text evidence="13">The sequence shown here is derived from an EMBL/GenBank/DDBJ whole genome shotgun (WGS) entry which is preliminary data.</text>
</comment>
<dbReference type="GO" id="GO:0000786">
    <property type="term" value="C:nucleosome"/>
    <property type="evidence" value="ECO:0007669"/>
    <property type="project" value="UniProtKB-KW"/>
</dbReference>
<dbReference type="Pfam" id="PF08276">
    <property type="entry name" value="PAN_2"/>
    <property type="match status" value="1"/>
</dbReference>
<comment type="similarity">
    <text evidence="4">Belongs to the heat shock protein 70 family.</text>
</comment>
<dbReference type="EMBL" id="JAHRHJ020000008">
    <property type="protein sequence ID" value="KAH9306531.1"/>
    <property type="molecule type" value="Genomic_DNA"/>
</dbReference>
<sequence length="377" mass="41608">MVSTGNLLCLTSSALYLLLLIIVLQAQEDVCNLNLSGGGTCGLNGLCTITKVGAENSTRCSCPPGFDFSDITNPSQGCYRYEPTQLGCNGIDAEMEEIDGVDWPGNDYYHLTDMNKNSCKQACLNDCDCAVAIYANLNGIGNCWKKTLPMRYGGADGTRTALFKVSKRKELDCIASTSISRALLNWRREGCRNVASREGFGEGRHRRVLGDNIQGITKPAVRRLARRGAVKRINILIYEETRGDISVKIVAIHSKPHGGTDVTDRKYATYTGAKHVDIVATHQTTYSIFGLAPYVSLLTIEEGIFEVKATAGDTHLGGEDFGNRIVNHFVQEFRKKYKKDITDNARSLRRLRRACERAKRTLLSTAQATIEIDSLYE</sequence>
<comment type="subcellular location">
    <subcellularLocation>
        <location evidence="2">Chromosome</location>
    </subcellularLocation>
    <subcellularLocation>
        <location evidence="1">Nucleus</location>
    </subcellularLocation>
</comment>
<keyword evidence="14" id="KW-1185">Reference proteome</keyword>
<reference evidence="13 14" key="1">
    <citation type="journal article" date="2021" name="Nat. Plants">
        <title>The Taxus genome provides insights into paclitaxel biosynthesis.</title>
        <authorList>
            <person name="Xiong X."/>
            <person name="Gou J."/>
            <person name="Liao Q."/>
            <person name="Li Y."/>
            <person name="Zhou Q."/>
            <person name="Bi G."/>
            <person name="Li C."/>
            <person name="Du R."/>
            <person name="Wang X."/>
            <person name="Sun T."/>
            <person name="Guo L."/>
            <person name="Liang H."/>
            <person name="Lu P."/>
            <person name="Wu Y."/>
            <person name="Zhang Z."/>
            <person name="Ro D.K."/>
            <person name="Shang Y."/>
            <person name="Huang S."/>
            <person name="Yan J."/>
        </authorList>
    </citation>
    <scope>NUCLEOTIDE SEQUENCE [LARGE SCALE GENOMIC DNA]</scope>
    <source>
        <strain evidence="13">Ta-2019</strain>
    </source>
</reference>
<dbReference type="InterPro" id="IPR013126">
    <property type="entry name" value="Hsp_70_fam"/>
</dbReference>
<dbReference type="GO" id="GO:0005634">
    <property type="term" value="C:nucleus"/>
    <property type="evidence" value="ECO:0007669"/>
    <property type="project" value="UniProtKB-SubCell"/>
</dbReference>
<dbReference type="PRINTS" id="PR00623">
    <property type="entry name" value="HISTONEH4"/>
</dbReference>